<feature type="transmembrane region" description="Helical" evidence="6">
    <location>
        <begin position="43"/>
        <end position="69"/>
    </location>
</feature>
<feature type="transmembrane region" description="Helical" evidence="6">
    <location>
        <begin position="216"/>
        <end position="237"/>
    </location>
</feature>
<dbReference type="EMBL" id="JAUIYO010000014">
    <property type="protein sequence ID" value="MFK2826712.1"/>
    <property type="molecule type" value="Genomic_DNA"/>
</dbReference>
<feature type="transmembrane region" description="Helical" evidence="6">
    <location>
        <begin position="12"/>
        <end position="37"/>
    </location>
</feature>
<sequence>MGNGGKNSIGKNVFHLFYSTAFSSGLNALTLILLAHYLESHSYGMLSVALAFALIMGYFTDAGISVGVLREGSKKGIHLSAVISSYIKIRVVLLGITFAAGFFLIQLLYQNQPDLVKIMYCLIFPMVTGLAMQSISITYFQLVEEMQHLGMIRICSAVLLVVSISLGMLFSLQPNVVCFLYGCSYLLAGMGGIYLMSKRVVICFKSVFHKELLKNILSFIISGLLIVILPQLGPIILEKTLTLQQVGFFAVAYRIPSALYQIPGILAGAFYPALFKSYNNKGMTEHLQLHMVQIKLMGLTGMAMTIPLYYMPEMIIGSLFGEKWMFAASALRVLSFLLVLQSINVALADGLTTKDLQSRRTIVQAAAVAGGVGFYIFLSGQYGIEGAAFAGVSVEILSLAGFWLLNPARKTLAIKVLFPYLGSFAVLFSVFTYFAPARPVLAAALHLFCLFVILAADSELTQKLTGMTRKKHSAAEREVKNETSS</sequence>
<feature type="transmembrane region" description="Helical" evidence="6">
    <location>
        <begin position="324"/>
        <end position="348"/>
    </location>
</feature>
<feature type="transmembrane region" description="Helical" evidence="6">
    <location>
        <begin position="115"/>
        <end position="140"/>
    </location>
</feature>
<dbReference type="RefSeq" id="WP_404318292.1">
    <property type="nucleotide sequence ID" value="NZ_JAUIYO010000014.1"/>
</dbReference>
<feature type="transmembrane region" description="Helical" evidence="6">
    <location>
        <begin position="89"/>
        <end position="109"/>
    </location>
</feature>
<feature type="transmembrane region" description="Helical" evidence="6">
    <location>
        <begin position="296"/>
        <end position="312"/>
    </location>
</feature>
<keyword evidence="8" id="KW-1185">Reference proteome</keyword>
<evidence type="ECO:0000256" key="2">
    <source>
        <dbReference type="ARBA" id="ARBA00022475"/>
    </source>
</evidence>
<proteinExistence type="predicted"/>
<comment type="subcellular location">
    <subcellularLocation>
        <location evidence="1">Cell membrane</location>
        <topology evidence="1">Multi-pass membrane protein</topology>
    </subcellularLocation>
</comment>
<organism evidence="7 8">
    <name type="scientific">Bacillus lumedeiriae</name>
    <dbReference type="NCBI Taxonomy" id="3058829"/>
    <lineage>
        <taxon>Bacteria</taxon>
        <taxon>Bacillati</taxon>
        <taxon>Bacillota</taxon>
        <taxon>Bacilli</taxon>
        <taxon>Bacillales</taxon>
        <taxon>Bacillaceae</taxon>
        <taxon>Bacillus</taxon>
    </lineage>
</organism>
<feature type="transmembrane region" description="Helical" evidence="6">
    <location>
        <begin position="257"/>
        <end position="275"/>
    </location>
</feature>
<dbReference type="Proteomes" id="UP001619911">
    <property type="component" value="Unassembled WGS sequence"/>
</dbReference>
<feature type="transmembrane region" description="Helical" evidence="6">
    <location>
        <begin position="152"/>
        <end position="173"/>
    </location>
</feature>
<keyword evidence="3 6" id="KW-0812">Transmembrane</keyword>
<reference evidence="7 8" key="1">
    <citation type="submission" date="2023-07" db="EMBL/GenBank/DDBJ databases">
        <title>Bacillus lucianemedeirus sp. nov, a new species isolated from an immunobiological production facility.</title>
        <authorList>
            <person name="Costa L.V."/>
            <person name="Miranda R.V.S.L."/>
            <person name="Brandao M.L.L."/>
            <person name="Reis C.M.F."/>
            <person name="Frazao A.M."/>
            <person name="Cruz F.V."/>
            <person name="Baio P.V.P."/>
            <person name="Veras J.F.C."/>
            <person name="Ramos J.N."/>
            <person name="Vieira V."/>
        </authorList>
    </citation>
    <scope>NUCLEOTIDE SEQUENCE [LARGE SCALE GENOMIC DNA]</scope>
    <source>
        <strain evidence="7 8">B190/17</strain>
    </source>
</reference>
<feature type="transmembrane region" description="Helical" evidence="6">
    <location>
        <begin position="360"/>
        <end position="378"/>
    </location>
</feature>
<keyword evidence="4 6" id="KW-1133">Transmembrane helix</keyword>
<accession>A0ABW8IB27</accession>
<gene>
    <name evidence="7" type="ORF">QYG89_13735</name>
</gene>
<evidence type="ECO:0000256" key="4">
    <source>
        <dbReference type="ARBA" id="ARBA00022989"/>
    </source>
</evidence>
<keyword evidence="2" id="KW-1003">Cell membrane</keyword>
<keyword evidence="5 6" id="KW-0472">Membrane</keyword>
<evidence type="ECO:0000313" key="7">
    <source>
        <dbReference type="EMBL" id="MFK2826712.1"/>
    </source>
</evidence>
<comment type="caution">
    <text evidence="7">The sequence shown here is derived from an EMBL/GenBank/DDBJ whole genome shotgun (WGS) entry which is preliminary data.</text>
</comment>
<evidence type="ECO:0000313" key="8">
    <source>
        <dbReference type="Proteomes" id="UP001619911"/>
    </source>
</evidence>
<protein>
    <submittedName>
        <fullName evidence="7">Oligosaccharide flippase family protein</fullName>
    </submittedName>
</protein>
<feature type="transmembrane region" description="Helical" evidence="6">
    <location>
        <begin position="384"/>
        <end position="405"/>
    </location>
</feature>
<evidence type="ECO:0000256" key="6">
    <source>
        <dbReference type="SAM" id="Phobius"/>
    </source>
</evidence>
<dbReference type="InterPro" id="IPR050833">
    <property type="entry name" value="Poly_Biosynth_Transport"/>
</dbReference>
<feature type="transmembrane region" description="Helical" evidence="6">
    <location>
        <begin position="417"/>
        <end position="435"/>
    </location>
</feature>
<name>A0ABW8IB27_9BACI</name>
<dbReference type="PANTHER" id="PTHR30250:SF11">
    <property type="entry name" value="O-ANTIGEN TRANSPORTER-RELATED"/>
    <property type="match status" value="1"/>
</dbReference>
<evidence type="ECO:0000256" key="5">
    <source>
        <dbReference type="ARBA" id="ARBA00023136"/>
    </source>
</evidence>
<evidence type="ECO:0000256" key="3">
    <source>
        <dbReference type="ARBA" id="ARBA00022692"/>
    </source>
</evidence>
<dbReference type="InterPro" id="IPR002797">
    <property type="entry name" value="Polysacc_synth"/>
</dbReference>
<evidence type="ECO:0000256" key="1">
    <source>
        <dbReference type="ARBA" id="ARBA00004651"/>
    </source>
</evidence>
<feature type="transmembrane region" description="Helical" evidence="6">
    <location>
        <begin position="441"/>
        <end position="460"/>
    </location>
</feature>
<dbReference type="PANTHER" id="PTHR30250">
    <property type="entry name" value="PST FAMILY PREDICTED COLANIC ACID TRANSPORTER"/>
    <property type="match status" value="1"/>
</dbReference>
<feature type="transmembrane region" description="Helical" evidence="6">
    <location>
        <begin position="179"/>
        <end position="196"/>
    </location>
</feature>
<dbReference type="Pfam" id="PF01943">
    <property type="entry name" value="Polysacc_synt"/>
    <property type="match status" value="1"/>
</dbReference>